<dbReference type="AlphaFoldDB" id="A0AA38U4E2"/>
<evidence type="ECO:0000313" key="1">
    <source>
        <dbReference type="EMBL" id="KAJ9601853.1"/>
    </source>
</evidence>
<organism evidence="1 2">
    <name type="scientific">Cladophialophora chaetospira</name>
    <dbReference type="NCBI Taxonomy" id="386627"/>
    <lineage>
        <taxon>Eukaryota</taxon>
        <taxon>Fungi</taxon>
        <taxon>Dikarya</taxon>
        <taxon>Ascomycota</taxon>
        <taxon>Pezizomycotina</taxon>
        <taxon>Eurotiomycetes</taxon>
        <taxon>Chaetothyriomycetidae</taxon>
        <taxon>Chaetothyriales</taxon>
        <taxon>Herpotrichiellaceae</taxon>
        <taxon>Cladophialophora</taxon>
    </lineage>
</organism>
<name>A0AA38U4E2_9EURO</name>
<gene>
    <name evidence="1" type="ORF">H2200_013662</name>
</gene>
<dbReference type="EMBL" id="JAPDRK010000039">
    <property type="protein sequence ID" value="KAJ9601853.1"/>
    <property type="molecule type" value="Genomic_DNA"/>
</dbReference>
<reference evidence="1" key="1">
    <citation type="submission" date="2022-10" db="EMBL/GenBank/DDBJ databases">
        <title>Culturing micro-colonial fungi from biological soil crusts in the Mojave desert and describing Neophaeococcomyces mojavensis, and introducing the new genera and species Taxawa tesnikishii.</title>
        <authorList>
            <person name="Kurbessoian T."/>
            <person name="Stajich J.E."/>
        </authorList>
    </citation>
    <scope>NUCLEOTIDE SEQUENCE</scope>
    <source>
        <strain evidence="1">TK_41</strain>
    </source>
</reference>
<comment type="caution">
    <text evidence="1">The sequence shown here is derived from an EMBL/GenBank/DDBJ whole genome shotgun (WGS) entry which is preliminary data.</text>
</comment>
<evidence type="ECO:0000313" key="2">
    <source>
        <dbReference type="Proteomes" id="UP001172673"/>
    </source>
</evidence>
<accession>A0AA38U4E2</accession>
<proteinExistence type="predicted"/>
<keyword evidence="2" id="KW-1185">Reference proteome</keyword>
<sequence>MPRRKKTTTVHLPSGDHYAGHTDQDVCTRRFLEDKYDEALSQNRPTTLYADKIVYHVERLQRLFEEYCGVLDLDPRATLQEYTTARIEGFLHWLLQTYTI</sequence>
<dbReference type="Proteomes" id="UP001172673">
    <property type="component" value="Unassembled WGS sequence"/>
</dbReference>
<protein>
    <submittedName>
        <fullName evidence="1">Uncharacterized protein</fullName>
    </submittedName>
</protein>